<keyword evidence="1" id="KW-1133">Transmembrane helix</keyword>
<feature type="transmembrane region" description="Helical" evidence="1">
    <location>
        <begin position="6"/>
        <end position="28"/>
    </location>
</feature>
<evidence type="ECO:0000256" key="1">
    <source>
        <dbReference type="SAM" id="Phobius"/>
    </source>
</evidence>
<gene>
    <name evidence="2" type="ORF">SAMN05216218_11274</name>
</gene>
<dbReference type="Proteomes" id="UP000199076">
    <property type="component" value="Unassembled WGS sequence"/>
</dbReference>
<dbReference type="OrthoDB" id="239692at2157"/>
<reference evidence="3" key="1">
    <citation type="submission" date="2016-10" db="EMBL/GenBank/DDBJ databases">
        <authorList>
            <person name="Varghese N."/>
            <person name="Submissions S."/>
        </authorList>
    </citation>
    <scope>NUCLEOTIDE SEQUENCE [LARGE SCALE GENOMIC DNA]</scope>
    <source>
        <strain evidence="3">IBRC-M 10760</strain>
    </source>
</reference>
<proteinExistence type="predicted"/>
<keyword evidence="1" id="KW-0472">Membrane</keyword>
<keyword evidence="3" id="KW-1185">Reference proteome</keyword>
<accession>A0A1G7QC11</accession>
<sequence>MVSTDWLITVPLGTAASVIGLFLLWLALNGSHEDLRPPIDWGADLGLVSVEQTRTRRLIWAAYGFISLLVGLAFFAVLVVAF</sequence>
<dbReference type="EMBL" id="FNBK01000012">
    <property type="protein sequence ID" value="SDF95975.1"/>
    <property type="molecule type" value="Genomic_DNA"/>
</dbReference>
<evidence type="ECO:0000313" key="3">
    <source>
        <dbReference type="Proteomes" id="UP000199076"/>
    </source>
</evidence>
<dbReference type="AlphaFoldDB" id="A0A1G7QC11"/>
<evidence type="ECO:0000313" key="2">
    <source>
        <dbReference type="EMBL" id="SDF95975.1"/>
    </source>
</evidence>
<protein>
    <submittedName>
        <fullName evidence="2">Uncharacterized protein</fullName>
    </submittedName>
</protein>
<name>A0A1G7QC11_9EURY</name>
<keyword evidence="1" id="KW-0812">Transmembrane</keyword>
<organism evidence="2 3">
    <name type="scientific">Halorientalis regularis</name>
    <dbReference type="NCBI Taxonomy" id="660518"/>
    <lineage>
        <taxon>Archaea</taxon>
        <taxon>Methanobacteriati</taxon>
        <taxon>Methanobacteriota</taxon>
        <taxon>Stenosarchaea group</taxon>
        <taxon>Halobacteria</taxon>
        <taxon>Halobacteriales</taxon>
        <taxon>Haloarculaceae</taxon>
        <taxon>Halorientalis</taxon>
    </lineage>
</organism>
<dbReference type="RefSeq" id="WP_092693862.1">
    <property type="nucleotide sequence ID" value="NZ_FNBK01000012.1"/>
</dbReference>
<dbReference type="STRING" id="660518.SAMN05216218_11274"/>
<feature type="transmembrane region" description="Helical" evidence="1">
    <location>
        <begin position="58"/>
        <end position="81"/>
    </location>
</feature>